<comment type="similarity">
    <text evidence="7">Belongs to the PINc/VapC protein family.</text>
</comment>
<dbReference type="Proteomes" id="UP000422108">
    <property type="component" value="Chromosome"/>
</dbReference>
<keyword evidence="4" id="KW-0479">Metal-binding</keyword>
<dbReference type="InterPro" id="IPR029060">
    <property type="entry name" value="PIN-like_dom_sf"/>
</dbReference>
<feature type="domain" description="PIN" evidence="8">
    <location>
        <begin position="5"/>
        <end position="108"/>
    </location>
</feature>
<comment type="cofactor">
    <cofactor evidence="1">
        <name>Mg(2+)</name>
        <dbReference type="ChEBI" id="CHEBI:18420"/>
    </cofactor>
</comment>
<proteinExistence type="inferred from homology"/>
<evidence type="ECO:0000256" key="1">
    <source>
        <dbReference type="ARBA" id="ARBA00001946"/>
    </source>
</evidence>
<keyword evidence="6" id="KW-0460">Magnesium</keyword>
<dbReference type="GO" id="GO:0004518">
    <property type="term" value="F:nuclease activity"/>
    <property type="evidence" value="ECO:0007669"/>
    <property type="project" value="UniProtKB-KW"/>
</dbReference>
<dbReference type="PANTHER" id="PTHR33653">
    <property type="entry name" value="RIBONUCLEASE VAPC2"/>
    <property type="match status" value="1"/>
</dbReference>
<protein>
    <submittedName>
        <fullName evidence="9">Ribonuclease VapC</fullName>
    </submittedName>
</protein>
<keyword evidence="2" id="KW-1277">Toxin-antitoxin system</keyword>
<dbReference type="Pfam" id="PF01850">
    <property type="entry name" value="PIN"/>
    <property type="match status" value="1"/>
</dbReference>
<dbReference type="EMBL" id="AP021879">
    <property type="protein sequence ID" value="BBO88565.1"/>
    <property type="molecule type" value="Genomic_DNA"/>
</dbReference>
<evidence type="ECO:0000256" key="6">
    <source>
        <dbReference type="ARBA" id="ARBA00022842"/>
    </source>
</evidence>
<dbReference type="SUPFAM" id="SSF88723">
    <property type="entry name" value="PIN domain-like"/>
    <property type="match status" value="1"/>
</dbReference>
<sequence>MIERLLDSVIIIDHLNGIDAATQFLLGINPEKTSISVITWAEILVGVEKEKLDLVKSFLNQYNIFSIDKAIADLAAQMRREYRWKLPDAFQAALSINHNTLLTTRNTKDFDPSKHAFVEIPYTI</sequence>
<evidence type="ECO:0000256" key="2">
    <source>
        <dbReference type="ARBA" id="ARBA00022649"/>
    </source>
</evidence>
<dbReference type="Gene3D" id="3.40.50.1010">
    <property type="entry name" value="5'-nuclease"/>
    <property type="match status" value="1"/>
</dbReference>
<evidence type="ECO:0000313" key="9">
    <source>
        <dbReference type="EMBL" id="BBO88565.1"/>
    </source>
</evidence>
<reference evidence="9 10" key="1">
    <citation type="submission" date="2019-11" db="EMBL/GenBank/DDBJ databases">
        <title>Comparative genomics of hydrocarbon-degrading Desulfosarcina strains.</title>
        <authorList>
            <person name="Watanabe M."/>
            <person name="Kojima H."/>
            <person name="Fukui M."/>
        </authorList>
    </citation>
    <scope>NUCLEOTIDE SEQUENCE [LARGE SCALE GENOMIC DNA]</scope>
    <source>
        <strain evidence="10">oXyS1</strain>
    </source>
</reference>
<accession>A0A5K8A7Q1</accession>
<dbReference type="InterPro" id="IPR002716">
    <property type="entry name" value="PIN_dom"/>
</dbReference>
<evidence type="ECO:0000256" key="5">
    <source>
        <dbReference type="ARBA" id="ARBA00022801"/>
    </source>
</evidence>
<gene>
    <name evidence="9" type="primary">vapC_4</name>
    <name evidence="9" type="ORF">DSCOOX_17450</name>
</gene>
<name>A0A5K8A7Q1_9BACT</name>
<keyword evidence="10" id="KW-1185">Reference proteome</keyword>
<evidence type="ECO:0000256" key="4">
    <source>
        <dbReference type="ARBA" id="ARBA00022723"/>
    </source>
</evidence>
<dbReference type="InterPro" id="IPR050556">
    <property type="entry name" value="Type_II_TA_system_RNase"/>
</dbReference>
<evidence type="ECO:0000259" key="8">
    <source>
        <dbReference type="Pfam" id="PF01850"/>
    </source>
</evidence>
<dbReference type="GO" id="GO:0016787">
    <property type="term" value="F:hydrolase activity"/>
    <property type="evidence" value="ECO:0007669"/>
    <property type="project" value="UniProtKB-KW"/>
</dbReference>
<dbReference type="PANTHER" id="PTHR33653:SF1">
    <property type="entry name" value="RIBONUCLEASE VAPC2"/>
    <property type="match status" value="1"/>
</dbReference>
<evidence type="ECO:0000256" key="7">
    <source>
        <dbReference type="ARBA" id="ARBA00038093"/>
    </source>
</evidence>
<dbReference type="GO" id="GO:0046872">
    <property type="term" value="F:metal ion binding"/>
    <property type="evidence" value="ECO:0007669"/>
    <property type="project" value="UniProtKB-KW"/>
</dbReference>
<organism evidence="9 10">
    <name type="scientific">Desulfosarcina ovata subsp. ovata</name>
    <dbReference type="NCBI Taxonomy" id="2752305"/>
    <lineage>
        <taxon>Bacteria</taxon>
        <taxon>Pseudomonadati</taxon>
        <taxon>Thermodesulfobacteriota</taxon>
        <taxon>Desulfobacteria</taxon>
        <taxon>Desulfobacterales</taxon>
        <taxon>Desulfosarcinaceae</taxon>
        <taxon>Desulfosarcina</taxon>
    </lineage>
</organism>
<evidence type="ECO:0000313" key="10">
    <source>
        <dbReference type="Proteomes" id="UP000422108"/>
    </source>
</evidence>
<dbReference type="AlphaFoldDB" id="A0A5K8A7Q1"/>
<keyword evidence="5" id="KW-0378">Hydrolase</keyword>
<evidence type="ECO:0000256" key="3">
    <source>
        <dbReference type="ARBA" id="ARBA00022722"/>
    </source>
</evidence>
<keyword evidence="3" id="KW-0540">Nuclease</keyword>